<accession>A0A8B4QBE7</accession>
<dbReference type="Proteomes" id="UP000254330">
    <property type="component" value="Unassembled WGS sequence"/>
</dbReference>
<evidence type="ECO:0000313" key="4">
    <source>
        <dbReference type="Proteomes" id="UP000294641"/>
    </source>
</evidence>
<dbReference type="EMBL" id="UGNP01000001">
    <property type="protein sequence ID" value="STX10027.1"/>
    <property type="molecule type" value="Genomic_DNA"/>
</dbReference>
<dbReference type="EMBL" id="SNZG01000050">
    <property type="protein sequence ID" value="TDR33692.1"/>
    <property type="molecule type" value="Genomic_DNA"/>
</dbReference>
<dbReference type="PROSITE" id="PS51257">
    <property type="entry name" value="PROKAR_LIPOPROTEIN"/>
    <property type="match status" value="1"/>
</dbReference>
<evidence type="ECO:0000313" key="2">
    <source>
        <dbReference type="EMBL" id="TDR33692.1"/>
    </source>
</evidence>
<reference evidence="1 3" key="1">
    <citation type="submission" date="2018-06" db="EMBL/GenBank/DDBJ databases">
        <authorList>
            <consortium name="Pathogen Informatics"/>
            <person name="Doyle S."/>
        </authorList>
    </citation>
    <scope>NUCLEOTIDE SEQUENCE [LARGE SCALE GENOMIC DNA]</scope>
    <source>
        <strain evidence="1 3">NCTC10597</strain>
    </source>
</reference>
<evidence type="ECO:0000313" key="1">
    <source>
        <dbReference type="EMBL" id="STX10027.1"/>
    </source>
</evidence>
<gene>
    <name evidence="2" type="ORF">DFR61_15013</name>
    <name evidence="1" type="ORF">NCTC10597_01736</name>
</gene>
<name>A0A8B4QBE7_9BACL</name>
<proteinExistence type="predicted"/>
<dbReference type="RefSeq" id="WP_109350745.1">
    <property type="nucleotide sequence ID" value="NZ_BJUE01000061.1"/>
</dbReference>
<evidence type="ECO:0000313" key="3">
    <source>
        <dbReference type="Proteomes" id="UP000254330"/>
    </source>
</evidence>
<dbReference type="AlphaFoldDB" id="A0A8B4QBE7"/>
<dbReference type="OrthoDB" id="9914410at2"/>
<sequence>MKQLKWLIPLLLVVAVGCTLIYGYIAKNVEVSQLDPITISESDGFIHVKGDFKDDSTRYAGYNYTIVDGKMVLSIKAALFTGKKGGYDFKIQSKNASSIKEITIRGKNEKDEIVLPIK</sequence>
<comment type="caution">
    <text evidence="1">The sequence shown here is derived from an EMBL/GenBank/DDBJ whole genome shotgun (WGS) entry which is preliminary data.</text>
</comment>
<dbReference type="Proteomes" id="UP000294641">
    <property type="component" value="Unassembled WGS sequence"/>
</dbReference>
<protein>
    <submittedName>
        <fullName evidence="1">Uncharacterized protein</fullName>
    </submittedName>
</protein>
<keyword evidence="4" id="KW-1185">Reference proteome</keyword>
<organism evidence="1 3">
    <name type="scientific">Kurthia zopfii</name>
    <dbReference type="NCBI Taxonomy" id="1650"/>
    <lineage>
        <taxon>Bacteria</taxon>
        <taxon>Bacillati</taxon>
        <taxon>Bacillota</taxon>
        <taxon>Bacilli</taxon>
        <taxon>Bacillales</taxon>
        <taxon>Caryophanaceae</taxon>
        <taxon>Kurthia</taxon>
    </lineage>
</organism>
<reference evidence="2 4" key="2">
    <citation type="submission" date="2019-03" db="EMBL/GenBank/DDBJ databases">
        <title>Genomic Encyclopedia of Type Strains, Phase IV (KMG-IV): sequencing the most valuable type-strain genomes for metagenomic binning, comparative biology and taxonomic classification.</title>
        <authorList>
            <person name="Goeker M."/>
        </authorList>
    </citation>
    <scope>NUCLEOTIDE SEQUENCE [LARGE SCALE GENOMIC DNA]</scope>
    <source>
        <strain evidence="2 4">DSM 20580</strain>
    </source>
</reference>